<dbReference type="Proteomes" id="UP000253209">
    <property type="component" value="Unassembled WGS sequence"/>
</dbReference>
<keyword evidence="1" id="KW-0175">Coiled coil</keyword>
<comment type="caution">
    <text evidence="2">The sequence shown here is derived from an EMBL/GenBank/DDBJ whole genome shotgun (WGS) entry which is preliminary data.</text>
</comment>
<sequence>MKRLIGLFGNKFFLVTVAFAAWLIFFDKNDLLSHYEYHQQLEKLKAERDFYQKETDKVTKDLDELSSNPQQLEKFAREKYLMKKDNEDVFLVVREKAVEE</sequence>
<feature type="coiled-coil region" evidence="1">
    <location>
        <begin position="34"/>
        <end position="61"/>
    </location>
</feature>
<dbReference type="Pfam" id="PF04977">
    <property type="entry name" value="DivIC"/>
    <property type="match status" value="1"/>
</dbReference>
<evidence type="ECO:0000313" key="2">
    <source>
        <dbReference type="EMBL" id="RCH56910.1"/>
    </source>
</evidence>
<proteinExistence type="predicted"/>
<evidence type="ECO:0000313" key="3">
    <source>
        <dbReference type="Proteomes" id="UP000253209"/>
    </source>
</evidence>
<accession>A0A367GUD1</accession>
<keyword evidence="3" id="KW-1185">Reference proteome</keyword>
<gene>
    <name evidence="2" type="ORF">DJ568_02340</name>
</gene>
<dbReference type="OrthoDB" id="1467719at2"/>
<organism evidence="2 3">
    <name type="scientific">Mucilaginibacter hurinus</name>
    <dbReference type="NCBI Taxonomy" id="2201324"/>
    <lineage>
        <taxon>Bacteria</taxon>
        <taxon>Pseudomonadati</taxon>
        <taxon>Bacteroidota</taxon>
        <taxon>Sphingobacteriia</taxon>
        <taxon>Sphingobacteriales</taxon>
        <taxon>Sphingobacteriaceae</taxon>
        <taxon>Mucilaginibacter</taxon>
    </lineage>
</organism>
<dbReference type="EMBL" id="QGDC01000001">
    <property type="protein sequence ID" value="RCH56910.1"/>
    <property type="molecule type" value="Genomic_DNA"/>
</dbReference>
<dbReference type="InterPro" id="IPR007060">
    <property type="entry name" value="FtsL/DivIC"/>
</dbReference>
<protein>
    <submittedName>
        <fullName evidence="2">Septum formation initiator family protein</fullName>
    </submittedName>
</protein>
<dbReference type="AlphaFoldDB" id="A0A367GUD1"/>
<reference evidence="2 3" key="1">
    <citation type="submission" date="2018-05" db="EMBL/GenBank/DDBJ databases">
        <title>Mucilaginibacter hurinus sp. nov., isolated from briquette warehouse soil.</title>
        <authorList>
            <person name="Choi L."/>
        </authorList>
    </citation>
    <scope>NUCLEOTIDE SEQUENCE [LARGE SCALE GENOMIC DNA]</scope>
    <source>
        <strain evidence="2 3">ZR32</strain>
    </source>
</reference>
<evidence type="ECO:0000256" key="1">
    <source>
        <dbReference type="SAM" id="Coils"/>
    </source>
</evidence>
<name>A0A367GUD1_9SPHI</name>